<reference evidence="2 3" key="1">
    <citation type="submission" date="2016-10" db="EMBL/GenBank/DDBJ databases">
        <title>Draft genome sequence of Coniochaeta ligniaria NRRL30616, a lignocellulolytic fungus for bioabatement of inhibitors in plant biomass hydrolysates.</title>
        <authorList>
            <consortium name="DOE Joint Genome Institute"/>
            <person name="Jimenez D.J."/>
            <person name="Hector R.E."/>
            <person name="Riley R."/>
            <person name="Sun H."/>
            <person name="Grigoriev I.V."/>
            <person name="Van Elsas J.D."/>
            <person name="Nichols N.N."/>
        </authorList>
    </citation>
    <scope>NUCLEOTIDE SEQUENCE [LARGE SCALE GENOMIC DNA]</scope>
    <source>
        <strain evidence="2 3">NRRL 30616</strain>
    </source>
</reference>
<evidence type="ECO:0000313" key="2">
    <source>
        <dbReference type="EMBL" id="OIW30580.1"/>
    </source>
</evidence>
<evidence type="ECO:0000256" key="1">
    <source>
        <dbReference type="SAM" id="MobiDB-lite"/>
    </source>
</evidence>
<dbReference type="InParanoid" id="A0A1J7JMN9"/>
<accession>A0A1J7JMN9</accession>
<dbReference type="AlphaFoldDB" id="A0A1J7JMN9"/>
<proteinExistence type="predicted"/>
<keyword evidence="3" id="KW-1185">Reference proteome</keyword>
<organism evidence="2 3">
    <name type="scientific">Coniochaeta ligniaria NRRL 30616</name>
    <dbReference type="NCBI Taxonomy" id="1408157"/>
    <lineage>
        <taxon>Eukaryota</taxon>
        <taxon>Fungi</taxon>
        <taxon>Dikarya</taxon>
        <taxon>Ascomycota</taxon>
        <taxon>Pezizomycotina</taxon>
        <taxon>Sordariomycetes</taxon>
        <taxon>Sordariomycetidae</taxon>
        <taxon>Coniochaetales</taxon>
        <taxon>Coniochaetaceae</taxon>
        <taxon>Coniochaeta</taxon>
    </lineage>
</organism>
<evidence type="ECO:0000313" key="3">
    <source>
        <dbReference type="Proteomes" id="UP000182658"/>
    </source>
</evidence>
<feature type="compositionally biased region" description="Low complexity" evidence="1">
    <location>
        <begin position="1"/>
        <end position="11"/>
    </location>
</feature>
<feature type="region of interest" description="Disordered" evidence="1">
    <location>
        <begin position="1"/>
        <end position="22"/>
    </location>
</feature>
<dbReference type="Proteomes" id="UP000182658">
    <property type="component" value="Unassembled WGS sequence"/>
</dbReference>
<sequence>MSTPPSSSTDSGTNVPSDNGQREAITQLLDAIYNEENKPDDMLHLQQRLHAGTMDEEDIAKLEHILATFVKQQINQQMRVVFNVLQCAVATEEQQKAGLQPFLDTLTKEQNKAYDLMQRLNAVDTEKRDGAEQKLQRLLVIIVDVMELSCQSEKALETLLELGKRASENMVVPSASEEVIGDSNGNANQSVRGSAQNVLLDEQEPDDAEVERRVSGY</sequence>
<gene>
    <name evidence="2" type="ORF">CONLIGDRAFT_642662</name>
</gene>
<protein>
    <submittedName>
        <fullName evidence="2">Uncharacterized protein</fullName>
    </submittedName>
</protein>
<dbReference type="EMBL" id="KV875096">
    <property type="protein sequence ID" value="OIW30580.1"/>
    <property type="molecule type" value="Genomic_DNA"/>
</dbReference>
<name>A0A1J7JMN9_9PEZI</name>